<organism evidence="2 3">
    <name type="scientific">Candidatus Methanolliviera hydrocarbonicum</name>
    <dbReference type="NCBI Taxonomy" id="2491085"/>
    <lineage>
        <taxon>Archaea</taxon>
        <taxon>Methanobacteriati</taxon>
        <taxon>Methanobacteriota</taxon>
        <taxon>Candidatus Methanoliparia</taxon>
        <taxon>Candidatus Methanoliparales</taxon>
        <taxon>Candidatus Methanollivieraceae</taxon>
        <taxon>Candidatus Methanolliviera</taxon>
    </lineage>
</organism>
<sequence length="255" mass="28464">MKAFDILDMIDRERKPRETGLTMVLDKGLGRNAADDLMEYADYIDVIKLGWGTPRFCQESTIKEKIACYKENDILVSNGGTLFEIAYSQGRVDDFLRYAQRICLNSIEVSDGSIDLEGEKAKIIRRGIEMGFEVFSEVGKKEETEDAKLTIDQRIDEAKSDLSAGASKVIIEAREGGRGIGIFDKEGNVREDMARELVEGIGLENIIFEAPMKSQQVYLILNFGSDVSLGNIKTDAVVPLETLRRGFRGDTFGKL</sequence>
<dbReference type="InterPro" id="IPR013785">
    <property type="entry name" value="Aldolase_TIM"/>
</dbReference>
<dbReference type="PANTHER" id="PTHR48413:SF1">
    <property type="entry name" value="PROTEIN HEAT-STRESS-ASSOCIATED 32"/>
    <property type="match status" value="1"/>
</dbReference>
<evidence type="ECO:0000313" key="2">
    <source>
        <dbReference type="EMBL" id="RZN67923.1"/>
    </source>
</evidence>
<dbReference type="AlphaFoldDB" id="A0A520KVK7"/>
<reference evidence="2 3" key="1">
    <citation type="journal article" date="2019" name="Nat. Microbiol.">
        <title>Wide diversity of methane and short-chain alkane metabolisms in uncultured archaea.</title>
        <authorList>
            <person name="Borrel G."/>
            <person name="Adam P.S."/>
            <person name="McKay L.J."/>
            <person name="Chen L.X."/>
            <person name="Sierra-Garcia I.N."/>
            <person name="Sieber C.M."/>
            <person name="Letourneur Q."/>
            <person name="Ghozlane A."/>
            <person name="Andersen G.L."/>
            <person name="Li W.J."/>
            <person name="Hallam S.J."/>
            <person name="Muyzer G."/>
            <person name="de Oliveira V.M."/>
            <person name="Inskeep W.P."/>
            <person name="Banfield J.F."/>
            <person name="Gribaldo S."/>
        </authorList>
    </citation>
    <scope>NUCLEOTIDE SEQUENCE [LARGE SCALE GENOMIC DNA]</scope>
    <source>
        <strain evidence="2">NM1b</strain>
    </source>
</reference>
<evidence type="ECO:0000256" key="1">
    <source>
        <dbReference type="ARBA" id="ARBA00010424"/>
    </source>
</evidence>
<dbReference type="SUPFAM" id="SSF102110">
    <property type="entry name" value="(2r)-phospho-3-sulfolactate synthase ComA"/>
    <property type="match status" value="1"/>
</dbReference>
<evidence type="ECO:0000313" key="3">
    <source>
        <dbReference type="Proteomes" id="UP000320766"/>
    </source>
</evidence>
<name>A0A520KVK7_9EURY</name>
<dbReference type="Proteomes" id="UP000320766">
    <property type="component" value="Unassembled WGS sequence"/>
</dbReference>
<dbReference type="InterPro" id="IPR003830">
    <property type="entry name" value="ComA_synth"/>
</dbReference>
<dbReference type="PANTHER" id="PTHR48413">
    <property type="match status" value="1"/>
</dbReference>
<dbReference type="EMBL" id="RXIL01000122">
    <property type="protein sequence ID" value="RZN67923.1"/>
    <property type="molecule type" value="Genomic_DNA"/>
</dbReference>
<gene>
    <name evidence="2" type="ORF">EF807_06825</name>
</gene>
<dbReference type="Pfam" id="PF02679">
    <property type="entry name" value="ComA"/>
    <property type="match status" value="1"/>
</dbReference>
<comment type="caution">
    <text evidence="2">The sequence shown here is derived from an EMBL/GenBank/DDBJ whole genome shotgun (WGS) entry which is preliminary data.</text>
</comment>
<proteinExistence type="inferred from homology"/>
<accession>A0A520KVK7</accession>
<comment type="similarity">
    <text evidence="1">Belongs to the phosphosulfolactate synthase family.</text>
</comment>
<protein>
    <submittedName>
        <fullName evidence="2">Phosphosulfolactate synthase</fullName>
    </submittedName>
</protein>
<dbReference type="InterPro" id="IPR036112">
    <property type="entry name" value="ComA_synth_sf"/>
</dbReference>
<dbReference type="Gene3D" id="3.20.20.70">
    <property type="entry name" value="Aldolase class I"/>
    <property type="match status" value="1"/>
</dbReference>